<dbReference type="OrthoDB" id="9803529at2"/>
<comment type="similarity">
    <text evidence="1">Belongs to the iron-sulfur cluster assembly SufBD family.</text>
</comment>
<feature type="domain" description="SUF system FeS cluster assembly SufBD core" evidence="2">
    <location>
        <begin position="110"/>
        <end position="325"/>
    </location>
</feature>
<dbReference type="InterPro" id="IPR055346">
    <property type="entry name" value="Fe-S_cluster_assembly_SufBD"/>
</dbReference>
<dbReference type="EMBL" id="SMAA01000005">
    <property type="protein sequence ID" value="TCS79979.1"/>
    <property type="molecule type" value="Genomic_DNA"/>
</dbReference>
<evidence type="ECO:0000313" key="4">
    <source>
        <dbReference type="Proteomes" id="UP000295188"/>
    </source>
</evidence>
<accession>A0A4R3KAP1</accession>
<dbReference type="Proteomes" id="UP000295188">
    <property type="component" value="Unassembled WGS sequence"/>
</dbReference>
<evidence type="ECO:0000256" key="1">
    <source>
        <dbReference type="ARBA" id="ARBA00043967"/>
    </source>
</evidence>
<sequence length="357" mass="39008">MNTSLNANKLPTLTWNHFKVNHKEIHLSNEPDTAVSPKIITNNSTAVLKDSRTLDDLTFSGSDKKTETYILQNASLTKSIIVPKNNTDTAPLIFDLNLQPADKLTCLLDIVLEENSSANIVVSVSSAAESTAQYADLIRIHAAEGASLKLTCLQLLGKAALSFNNIVACLENEAKVSVLQIPLGAETALASAIMDLRGYHANSEIRSEYIGHLTQDIDLNYVARHYGKKTLSDIKMTGFLSDSSKKTARGTIDFHRGCKGSIGNESETVLMLNKNARNKSVPLILCDEEDVVGTHGAAIGTLDEDRFFYLKSRGIDENSAHRLFLDSAVSRLKGLLPDMLAAKIDNYNKEVLFNESV</sequence>
<dbReference type="AlphaFoldDB" id="A0A4R3KAP1"/>
<protein>
    <submittedName>
        <fullName evidence="3">Iron-regulated ABC transporter permease protein SufD</fullName>
    </submittedName>
</protein>
<evidence type="ECO:0000313" key="3">
    <source>
        <dbReference type="EMBL" id="TCS79979.1"/>
    </source>
</evidence>
<dbReference type="SUPFAM" id="SSF101960">
    <property type="entry name" value="Stabilizer of iron transporter SufD"/>
    <property type="match status" value="1"/>
</dbReference>
<proteinExistence type="inferred from homology"/>
<organism evidence="3 4">
    <name type="scientific">Pectinatus cerevisiiphilus</name>
    <dbReference type="NCBI Taxonomy" id="86956"/>
    <lineage>
        <taxon>Bacteria</taxon>
        <taxon>Bacillati</taxon>
        <taxon>Bacillota</taxon>
        <taxon>Negativicutes</taxon>
        <taxon>Selenomonadales</taxon>
        <taxon>Selenomonadaceae</taxon>
        <taxon>Pectinatus</taxon>
    </lineage>
</organism>
<dbReference type="InterPro" id="IPR000825">
    <property type="entry name" value="SUF_FeS_clus_asmbl_SufBD_core"/>
</dbReference>
<comment type="caution">
    <text evidence="3">The sequence shown here is derived from an EMBL/GenBank/DDBJ whole genome shotgun (WGS) entry which is preliminary data.</text>
</comment>
<dbReference type="GO" id="GO:0016226">
    <property type="term" value="P:iron-sulfur cluster assembly"/>
    <property type="evidence" value="ECO:0007669"/>
    <property type="project" value="InterPro"/>
</dbReference>
<dbReference type="InterPro" id="IPR037284">
    <property type="entry name" value="SUF_FeS_clus_asmbl_SufBD_sf"/>
</dbReference>
<dbReference type="PANTHER" id="PTHR30508">
    <property type="entry name" value="FES CLUSTER ASSEMBLY PROTEIN SUF"/>
    <property type="match status" value="1"/>
</dbReference>
<dbReference type="Pfam" id="PF01458">
    <property type="entry name" value="SUFBD_core"/>
    <property type="match status" value="1"/>
</dbReference>
<evidence type="ECO:0000259" key="2">
    <source>
        <dbReference type="Pfam" id="PF01458"/>
    </source>
</evidence>
<keyword evidence="4" id="KW-1185">Reference proteome</keyword>
<dbReference type="PANTHER" id="PTHR30508:SF1">
    <property type="entry name" value="UPF0051 PROTEIN ABCI8, CHLOROPLASTIC-RELATED"/>
    <property type="match status" value="1"/>
</dbReference>
<gene>
    <name evidence="3" type="ORF">EDC37_10547</name>
</gene>
<dbReference type="RefSeq" id="WP_132548263.1">
    <property type="nucleotide sequence ID" value="NZ_SMAA01000005.1"/>
</dbReference>
<name>A0A4R3KAP1_9FIRM</name>
<reference evidence="3 4" key="1">
    <citation type="submission" date="2019-03" db="EMBL/GenBank/DDBJ databases">
        <title>Genomic Encyclopedia of Type Strains, Phase IV (KMG-IV): sequencing the most valuable type-strain genomes for metagenomic binning, comparative biology and taxonomic classification.</title>
        <authorList>
            <person name="Goeker M."/>
        </authorList>
    </citation>
    <scope>NUCLEOTIDE SEQUENCE [LARGE SCALE GENOMIC DNA]</scope>
    <source>
        <strain evidence="3 4">DSM 20467</strain>
    </source>
</reference>